<dbReference type="PROSITE" id="PS50086">
    <property type="entry name" value="TBC_RABGAP"/>
    <property type="match status" value="1"/>
</dbReference>
<dbReference type="AlphaFoldDB" id="A0A9P7V4X9"/>
<sequence length="643" mass="72654">MSKKKQEMSQVYLGTSNEFVFGELGGKGKHLSSFLKNLSLTSTSRKSKNLGEDVNSSIYGNMQYGRVLGEELGNGSGGVGGGGSDELLSSPGSPKLRPKLVGRSISMGTSFAFSGSHGDDSTSINLGGGSSGSSQSGVGNNGGPYKHSNLSSSSHLKSHRTHSNTFYKDLDADWDADLNDVRNKKLTSVKQKDNNNNDPSNKSRNSLSLVDSFHPEIGMVSSLPSLPKRKDEKISSASKKQSLDHEDHRAQLEVAKQNQLNSKYSKFYKILKPGNTIDINELRKLSWNGIPQDLRALIWQLLLGYLPTNKLRQSSTLTRKRQEYNEGLRVLTIDFDDVKTTSNTSSSSLINNKDRQIYHQINIDVKRTNPSIKLYGDPQVQKSLRKILYLWAIRHPASGYVQGINDLVTPFFHIFLHNYIWQVQKKAEAMNNPLKESDYEGLFIPGILDENDEIEAQFLKDPQLIHTTLNSLDTSKISPRAWSVIEADTYWSLTRLLETITDNYIHEQPGILRLVGELRDLISKIDLELSKHFEHEGIEYIQFAFRWMNCLLMRELSLDLVVRMWDTYLSETPLGFSHFHIYVCAAFLIKFSGDLKERDFQEILLFLQKPPTASWKEKDIEMMLSEAFIWQSLYKDASAHLRS</sequence>
<dbReference type="EMBL" id="JAHMUF010000034">
    <property type="protein sequence ID" value="KAG7191315.1"/>
    <property type="molecule type" value="Genomic_DNA"/>
</dbReference>
<feature type="compositionally biased region" description="Gly residues" evidence="1">
    <location>
        <begin position="73"/>
        <end position="84"/>
    </location>
</feature>
<reference evidence="3" key="1">
    <citation type="submission" date="2021-03" db="EMBL/GenBank/DDBJ databases">
        <authorList>
            <person name="Palmer J.M."/>
        </authorList>
    </citation>
    <scope>NUCLEOTIDE SEQUENCE</scope>
    <source>
        <strain evidence="3">ARV_011</strain>
    </source>
</reference>
<dbReference type="SUPFAM" id="SSF47923">
    <property type="entry name" value="Ypt/Rab-GAP domain of gyp1p"/>
    <property type="match status" value="2"/>
</dbReference>
<feature type="region of interest" description="Disordered" evidence="1">
    <location>
        <begin position="116"/>
        <end position="157"/>
    </location>
</feature>
<dbReference type="SMART" id="SM00164">
    <property type="entry name" value="TBC"/>
    <property type="match status" value="1"/>
</dbReference>
<feature type="compositionally biased region" description="Low complexity" evidence="1">
    <location>
        <begin position="196"/>
        <end position="206"/>
    </location>
</feature>
<dbReference type="Gene3D" id="1.10.10.750">
    <property type="entry name" value="Ypt/Rab-GAP domain of gyp1p, domain 1"/>
    <property type="match status" value="1"/>
</dbReference>
<organism evidence="3 4">
    <name type="scientific">Scheffersomyces spartinae</name>
    <dbReference type="NCBI Taxonomy" id="45513"/>
    <lineage>
        <taxon>Eukaryota</taxon>
        <taxon>Fungi</taxon>
        <taxon>Dikarya</taxon>
        <taxon>Ascomycota</taxon>
        <taxon>Saccharomycotina</taxon>
        <taxon>Pichiomycetes</taxon>
        <taxon>Debaryomycetaceae</taxon>
        <taxon>Scheffersomyces</taxon>
    </lineage>
</organism>
<accession>A0A9P7V4X9</accession>
<dbReference type="Gene3D" id="1.10.472.80">
    <property type="entry name" value="Ypt/Rab-GAP domain of gyp1p, domain 3"/>
    <property type="match status" value="1"/>
</dbReference>
<dbReference type="OrthoDB" id="26371at2759"/>
<comment type="caution">
    <text evidence="3">The sequence shown here is derived from an EMBL/GenBank/DDBJ whole genome shotgun (WGS) entry which is preliminary data.</text>
</comment>
<dbReference type="GO" id="GO:0005096">
    <property type="term" value="F:GTPase activator activity"/>
    <property type="evidence" value="ECO:0007669"/>
    <property type="project" value="TreeGrafter"/>
</dbReference>
<evidence type="ECO:0000259" key="2">
    <source>
        <dbReference type="PROSITE" id="PS50086"/>
    </source>
</evidence>
<feature type="region of interest" description="Disordered" evidence="1">
    <location>
        <begin position="220"/>
        <end position="247"/>
    </location>
</feature>
<gene>
    <name evidence="3" type="primary">GYP1</name>
    <name evidence="3" type="ORF">KQ657_003556</name>
</gene>
<dbReference type="Pfam" id="PF00566">
    <property type="entry name" value="RabGAP-TBC"/>
    <property type="match status" value="1"/>
</dbReference>
<dbReference type="FunFam" id="1.10.472.80:FF:000001">
    <property type="entry name" value="TBC1 domain family member 22B"/>
    <property type="match status" value="1"/>
</dbReference>
<name>A0A9P7V4X9_9ASCO</name>
<feature type="region of interest" description="Disordered" evidence="1">
    <location>
        <begin position="73"/>
        <end position="100"/>
    </location>
</feature>
<dbReference type="Proteomes" id="UP000790833">
    <property type="component" value="Unassembled WGS sequence"/>
</dbReference>
<feature type="compositionally biased region" description="Low complexity" evidence="1">
    <location>
        <begin position="146"/>
        <end position="155"/>
    </location>
</feature>
<dbReference type="InterPro" id="IPR000195">
    <property type="entry name" value="Rab-GAP-TBC_dom"/>
</dbReference>
<dbReference type="Gene3D" id="1.10.8.270">
    <property type="entry name" value="putative rabgap domain of human tbc1 domain family member 14 like domains"/>
    <property type="match status" value="1"/>
</dbReference>
<dbReference type="PANTHER" id="PTHR22957:SF26">
    <property type="entry name" value="LD44506P"/>
    <property type="match status" value="1"/>
</dbReference>
<dbReference type="GO" id="GO:0005794">
    <property type="term" value="C:Golgi apparatus"/>
    <property type="evidence" value="ECO:0007669"/>
    <property type="project" value="TreeGrafter"/>
</dbReference>
<evidence type="ECO:0000256" key="1">
    <source>
        <dbReference type="SAM" id="MobiDB-lite"/>
    </source>
</evidence>
<protein>
    <submittedName>
        <fullName evidence="3">GTPase-activating protein</fullName>
    </submittedName>
</protein>
<dbReference type="RefSeq" id="XP_043046867.1">
    <property type="nucleotide sequence ID" value="XM_043194275.1"/>
</dbReference>
<dbReference type="GeneID" id="66116930"/>
<dbReference type="InterPro" id="IPR035969">
    <property type="entry name" value="Rab-GAP_TBC_sf"/>
</dbReference>
<evidence type="ECO:0000313" key="4">
    <source>
        <dbReference type="Proteomes" id="UP000790833"/>
    </source>
</evidence>
<dbReference type="PANTHER" id="PTHR22957">
    <property type="entry name" value="TBC1 DOMAIN FAMILY MEMBER GTPASE-ACTIVATING PROTEIN"/>
    <property type="match status" value="1"/>
</dbReference>
<keyword evidence="4" id="KW-1185">Reference proteome</keyword>
<proteinExistence type="predicted"/>
<feature type="region of interest" description="Disordered" evidence="1">
    <location>
        <begin position="186"/>
        <end position="207"/>
    </location>
</feature>
<feature type="domain" description="Rab-GAP TBC" evidence="2">
    <location>
        <begin position="289"/>
        <end position="572"/>
    </location>
</feature>
<evidence type="ECO:0000313" key="3">
    <source>
        <dbReference type="EMBL" id="KAG7191315.1"/>
    </source>
</evidence>